<evidence type="ECO:0000313" key="1">
    <source>
        <dbReference type="EMBL" id="GGD41422.1"/>
    </source>
</evidence>
<evidence type="ECO:0008006" key="3">
    <source>
        <dbReference type="Google" id="ProtNLM"/>
    </source>
</evidence>
<gene>
    <name evidence="1" type="ORF">GCM10010989_14300</name>
</gene>
<sequence>MAEGGLVAMNSAFEAIGPRDVASLVDAMPLCWIVPVSDPASCMLMPVVIERDGEGEPVSFLGHLPRRAPTTATLNADGRALFLVLGPNRYMSPAMVGRDDWGPTWNFASARITARTVFDEGMTRPAIEALTRHMEGPDGWTTDGLASRIDDLLARVIGYRATIDRMEPRFKLGQDEAPEDFAAMLGAMGDHPLTDWMHRYWPKSAG</sequence>
<dbReference type="PANTHER" id="PTHR35802:SF1">
    <property type="entry name" value="PROTEASE SYNTHASE AND SPORULATION PROTEIN PAI 2"/>
    <property type="match status" value="1"/>
</dbReference>
<evidence type="ECO:0000313" key="2">
    <source>
        <dbReference type="Proteomes" id="UP000598997"/>
    </source>
</evidence>
<dbReference type="Gene3D" id="2.30.110.10">
    <property type="entry name" value="Electron Transport, Fmn-binding Protein, Chain A"/>
    <property type="match status" value="1"/>
</dbReference>
<name>A0A917DIK3_9SPHN</name>
<protein>
    <recommendedName>
        <fullName evidence="3">Transcriptional regulator</fullName>
    </recommendedName>
</protein>
<dbReference type="AlphaFoldDB" id="A0A917DIK3"/>
<organism evidence="1 2">
    <name type="scientific">Croceicoccus pelagius</name>
    <dbReference type="NCBI Taxonomy" id="1703341"/>
    <lineage>
        <taxon>Bacteria</taxon>
        <taxon>Pseudomonadati</taxon>
        <taxon>Pseudomonadota</taxon>
        <taxon>Alphaproteobacteria</taxon>
        <taxon>Sphingomonadales</taxon>
        <taxon>Erythrobacteraceae</taxon>
        <taxon>Croceicoccus</taxon>
    </lineage>
</organism>
<comment type="caution">
    <text evidence="1">The sequence shown here is derived from an EMBL/GenBank/DDBJ whole genome shotgun (WGS) entry which is preliminary data.</text>
</comment>
<accession>A0A917DIK3</accession>
<dbReference type="PANTHER" id="PTHR35802">
    <property type="entry name" value="PROTEASE SYNTHASE AND SPORULATION PROTEIN PAI 2"/>
    <property type="match status" value="1"/>
</dbReference>
<dbReference type="InterPro" id="IPR007396">
    <property type="entry name" value="TR_PAI2-type"/>
</dbReference>
<dbReference type="EMBL" id="BMIO01000004">
    <property type="protein sequence ID" value="GGD41422.1"/>
    <property type="molecule type" value="Genomic_DNA"/>
</dbReference>
<dbReference type="Pfam" id="PF04299">
    <property type="entry name" value="FMN_bind_2"/>
    <property type="match status" value="1"/>
</dbReference>
<dbReference type="Proteomes" id="UP000598997">
    <property type="component" value="Unassembled WGS sequence"/>
</dbReference>
<proteinExistence type="predicted"/>
<dbReference type="InterPro" id="IPR012349">
    <property type="entry name" value="Split_barrel_FMN-bd"/>
</dbReference>
<reference evidence="1 2" key="1">
    <citation type="journal article" date="2014" name="Int. J. Syst. Evol. Microbiol.">
        <title>Complete genome sequence of Corynebacterium casei LMG S-19264T (=DSM 44701T), isolated from a smear-ripened cheese.</title>
        <authorList>
            <consortium name="US DOE Joint Genome Institute (JGI-PGF)"/>
            <person name="Walter F."/>
            <person name="Albersmeier A."/>
            <person name="Kalinowski J."/>
            <person name="Ruckert C."/>
        </authorList>
    </citation>
    <scope>NUCLEOTIDE SEQUENCE [LARGE SCALE GENOMIC DNA]</scope>
    <source>
        <strain evidence="1 2">CGMCC 1.15358</strain>
    </source>
</reference>
<dbReference type="SUPFAM" id="SSF50475">
    <property type="entry name" value="FMN-binding split barrel"/>
    <property type="match status" value="1"/>
</dbReference>
<keyword evidence="2" id="KW-1185">Reference proteome</keyword>